<evidence type="ECO:0000256" key="5">
    <source>
        <dbReference type="ARBA" id="ARBA00023125"/>
    </source>
</evidence>
<keyword evidence="3" id="KW-0536">Nodulation</keyword>
<feature type="domain" description="HTH lysR-type" evidence="7">
    <location>
        <begin position="26"/>
        <end position="83"/>
    </location>
</feature>
<dbReference type="InterPro" id="IPR037402">
    <property type="entry name" value="YidZ_PBP2"/>
</dbReference>
<evidence type="ECO:0000256" key="4">
    <source>
        <dbReference type="ARBA" id="ARBA00023015"/>
    </source>
</evidence>
<comment type="caution">
    <text evidence="8">The sequence shown here is derived from an EMBL/GenBank/DDBJ whole genome shotgun (WGS) entry which is preliminary data.</text>
</comment>
<dbReference type="PANTHER" id="PTHR30118:SF15">
    <property type="entry name" value="TRANSCRIPTIONAL REGULATORY PROTEIN"/>
    <property type="match status" value="1"/>
</dbReference>
<gene>
    <name evidence="8" type="ORF">FNJ47_33760</name>
</gene>
<evidence type="ECO:0000313" key="9">
    <source>
        <dbReference type="Proteomes" id="UP000468531"/>
    </source>
</evidence>
<evidence type="ECO:0000259" key="7">
    <source>
        <dbReference type="PROSITE" id="PS50931"/>
    </source>
</evidence>
<dbReference type="InterPro" id="IPR050389">
    <property type="entry name" value="LysR-type_TF"/>
</dbReference>
<dbReference type="Gene3D" id="1.10.10.10">
    <property type="entry name" value="Winged helix-like DNA-binding domain superfamily/Winged helix DNA-binding domain"/>
    <property type="match status" value="1"/>
</dbReference>
<dbReference type="SUPFAM" id="SSF53850">
    <property type="entry name" value="Periplasmic binding protein-like II"/>
    <property type="match status" value="1"/>
</dbReference>
<dbReference type="PANTHER" id="PTHR30118">
    <property type="entry name" value="HTH-TYPE TRANSCRIPTIONAL REGULATOR LEUO-RELATED"/>
    <property type="match status" value="1"/>
</dbReference>
<dbReference type="GO" id="GO:0003700">
    <property type="term" value="F:DNA-binding transcription factor activity"/>
    <property type="evidence" value="ECO:0007669"/>
    <property type="project" value="InterPro"/>
</dbReference>
<dbReference type="PROSITE" id="PS50931">
    <property type="entry name" value="HTH_LYSR"/>
    <property type="match status" value="1"/>
</dbReference>
<proteinExistence type="inferred from homology"/>
<dbReference type="Proteomes" id="UP000468531">
    <property type="component" value="Unassembled WGS sequence"/>
</dbReference>
<organism evidence="8 9">
    <name type="scientific">Bradyrhizobium uaiense</name>
    <dbReference type="NCBI Taxonomy" id="2594946"/>
    <lineage>
        <taxon>Bacteria</taxon>
        <taxon>Pseudomonadati</taxon>
        <taxon>Pseudomonadota</taxon>
        <taxon>Alphaproteobacteria</taxon>
        <taxon>Hyphomicrobiales</taxon>
        <taxon>Nitrobacteraceae</taxon>
        <taxon>Bradyrhizobium</taxon>
    </lineage>
</organism>
<dbReference type="Gene3D" id="3.40.190.10">
    <property type="entry name" value="Periplasmic binding protein-like II"/>
    <property type="match status" value="2"/>
</dbReference>
<comment type="similarity">
    <text evidence="2">Belongs to the LysR transcriptional regulatory family.</text>
</comment>
<evidence type="ECO:0000256" key="1">
    <source>
        <dbReference type="ARBA" id="ARBA00003502"/>
    </source>
</evidence>
<dbReference type="GO" id="GO:0003677">
    <property type="term" value="F:DNA binding"/>
    <property type="evidence" value="ECO:0007669"/>
    <property type="project" value="UniProtKB-KW"/>
</dbReference>
<evidence type="ECO:0000256" key="6">
    <source>
        <dbReference type="ARBA" id="ARBA00023163"/>
    </source>
</evidence>
<dbReference type="InterPro" id="IPR036390">
    <property type="entry name" value="WH_DNA-bd_sf"/>
</dbReference>
<dbReference type="CDD" id="cd08417">
    <property type="entry name" value="PBP2_Nitroaromatics_like"/>
    <property type="match status" value="1"/>
</dbReference>
<keyword evidence="4" id="KW-0805">Transcription regulation</keyword>
<dbReference type="SUPFAM" id="SSF46785">
    <property type="entry name" value="Winged helix' DNA-binding domain"/>
    <property type="match status" value="1"/>
</dbReference>
<comment type="function">
    <text evidence="1">NodD regulates the expression of the nodABCFE genes which encode other nodulation proteins. NodD is also a negative regulator of its own expression. Binds flavonoids as inducers.</text>
</comment>
<keyword evidence="5" id="KW-0238">DNA-binding</keyword>
<dbReference type="AlphaFoldDB" id="A0A6P1BR32"/>
<reference evidence="8 9" key="1">
    <citation type="journal article" date="2020" name="Arch. Microbiol.">
        <title>Bradyrhizobium uaiense sp. nov., a new highly efficient cowpea symbiont.</title>
        <authorList>
            <person name="Cabral Michel D."/>
            <person name="Azarias Guimaraes A."/>
            <person name="Martins da Costa E."/>
            <person name="Soares de Carvalho T."/>
            <person name="Balsanelli E."/>
            <person name="Willems A."/>
            <person name="Maltempi de Souza E."/>
            <person name="de Souza Moreira F.M."/>
        </authorList>
    </citation>
    <scope>NUCLEOTIDE SEQUENCE [LARGE SCALE GENOMIC DNA]</scope>
    <source>
        <strain evidence="8 9">UFLA 03-164</strain>
    </source>
</reference>
<keyword evidence="6" id="KW-0804">Transcription</keyword>
<evidence type="ECO:0000256" key="2">
    <source>
        <dbReference type="ARBA" id="ARBA00009437"/>
    </source>
</evidence>
<accession>A0A6P1BR32</accession>
<dbReference type="Pfam" id="PF03466">
    <property type="entry name" value="LysR_substrate"/>
    <property type="match status" value="1"/>
</dbReference>
<keyword evidence="9" id="KW-1185">Reference proteome</keyword>
<name>A0A6P1BR32_9BRAD</name>
<protein>
    <submittedName>
        <fullName evidence="8">LysR family transcriptional regulator</fullName>
    </submittedName>
</protein>
<evidence type="ECO:0000313" key="8">
    <source>
        <dbReference type="EMBL" id="NEV00644.1"/>
    </source>
</evidence>
<evidence type="ECO:0000256" key="3">
    <source>
        <dbReference type="ARBA" id="ARBA00022458"/>
    </source>
</evidence>
<sequence length="324" mass="35924">MVHHCSNCYASRSFPFGGLGVNLRNIDLNLLVILDALLTDRNVSRAGERIGLSQSAMSAALARLRDIFQDPLLVRVGRDLALTRTAEDLIVPLKESLSKIEQTLLRRPGFNPAIDIRTFSISASDYAGLVLLTPLIRMIANEAPNVTIHLLPRARDAARVLQTNQADIVIEPTELFGPSDYPTSPLLSDRWLCAVDANHPEVKGHALTEKQFLELPHLVYGIGSDRHLNLADQHLADTGVQRRIAVTVESFLLNPFLIEGTQLVSLVLERAAKRLVGTVNIKLLETPIAVPDIHEAMYWHPRHTTDPGHKWLRATLLTVAQQLN</sequence>
<dbReference type="InterPro" id="IPR000847">
    <property type="entry name" value="LysR_HTH_N"/>
</dbReference>
<dbReference type="InterPro" id="IPR005119">
    <property type="entry name" value="LysR_subst-bd"/>
</dbReference>
<dbReference type="EMBL" id="VKHP01000189">
    <property type="protein sequence ID" value="NEV00644.1"/>
    <property type="molecule type" value="Genomic_DNA"/>
</dbReference>
<dbReference type="Pfam" id="PF00126">
    <property type="entry name" value="HTH_1"/>
    <property type="match status" value="1"/>
</dbReference>
<dbReference type="InterPro" id="IPR036388">
    <property type="entry name" value="WH-like_DNA-bd_sf"/>
</dbReference>